<dbReference type="Gene3D" id="3.90.1110.10">
    <property type="entry name" value="RNA polymerase Rpb2, domain 2"/>
    <property type="match status" value="1"/>
</dbReference>
<dbReference type="Gene3D" id="2.40.50.150">
    <property type="match status" value="1"/>
</dbReference>
<dbReference type="InterPro" id="IPR007645">
    <property type="entry name" value="RNA_pol_Rpb2_3"/>
</dbReference>
<dbReference type="InterPro" id="IPR007647">
    <property type="entry name" value="RNA_pol_Rpb2_5"/>
</dbReference>
<evidence type="ECO:0000259" key="12">
    <source>
        <dbReference type="Pfam" id="PF04560"/>
    </source>
</evidence>
<protein>
    <recommendedName>
        <fullName evidence="9">DNA-directed RNA polymerase subunit beta</fullName>
        <ecNumber evidence="9">2.7.7.6</ecNumber>
    </recommendedName>
</protein>
<dbReference type="InterPro" id="IPR015712">
    <property type="entry name" value="DNA-dir_RNA_pol_su2"/>
</dbReference>
<feature type="domain" description="DNA-directed RNA polymerase subunit 2 hybrid-binding" evidence="11">
    <location>
        <begin position="813"/>
        <end position="1194"/>
    </location>
</feature>
<sequence length="1337" mass="151153">MRKRRGKVAKSKSNKATTTTTQKAKPPEDGKQTTVPCTRVKTEPEEVGIDDDPVPVDELRESVWNVVDSYFAENRGLQSQAIASFNRFVKETLPHIVVKCGQVSVEDRHSAMSKTIHRVEFTQVYLERKVIQHSADGRIFPLFPHEARTRNLTYSSQLSVDIRHTINNADCAGYETLVKETVHPKIPIADVPIMVKSEFCRLHGLSERELASYLEDPNDPGGYFIINGKEKVVVTQEQPAKNKLFLFKPMCDSKYQFECEIRSTVDSNTEKVSALWIHIPGNPKSYHTFKDSYKLGKNSRGVGGNIKRTNIHNEAVRKKVTKQYLNARPGFVVTIATVRNTIPLLILFKALGFEDDDDVWATFLVGVSDFDFIEALRSTMENLEAKAIKNEEDALYYIGSKSIKETGDRDVIISHGESVVCNEVLPALGFEKMCGRIKGHHLGYMVNRLVFAYLGRIPCDDRDHLKNKRFDLAGAMLANLFKAQIKALMYEARQAILRRLDGGNNYDVEKNIIRQKLVSRGVIYAMTSGNWGDRRRGSSCRVGVAQLLNRLNGTATLSYLRRINSPVNRLVRMTAPRQLHTTAFGYLCPADTPEGETVGLLKSLSVMAEVSTDYQKGPIVECLEAIGYDSIEEHPEKLATETKIMIDAEIMGTCSFDRVPIIVERLKQYRREFDELKEAERRTKRFEDPFYLGTYRGFSNEVSIVYDSECKEIRIRTDAGRGFRPVFVVKNNELVLRRKHLKRLLDKQDSYGWRNLIQDGVIEFLDAAESETAMIAMFPEDLKDDRKDFLKTTTYRITYSHCEIHPSMILGVCASLIPYPDHNQSPRNTYQSGMAKQAVGVYLTNFQCRCDTESHILHYPQRPLVTTKTAKLINSDDNPTGINTITAICCYTGYNQEDSVIINKSAVERGFFRSSFYKVKTEEAKIYRGRGDMDETFEKPRRGEVSIFRHTYFANLDDDGLPAAGIPMEDGEPLIGKTQCINLETRNQILSSSCGGRSMPTKTDVSLLHRSSLASLPSYIDSVILTNNSDGYRMVRVKIRCPRVPQIGDKFASRHGQKGVMGMDFSETDLPFTKDGIVPDLILNPHAIPSRMTIGHLLETVESKRAALKGIVSDGTCFTRRLSPEEIGKQLQELGYHKHGNEVLYDGPTGRKMMFQVFIGPVFYQRLKHMTEDKLHIRCRGPITELCKQPCAGLQREGGLRFGEMERDSTISHGAAAFLRERLFIVSDFHTVPVCKDCGQFLTRKSARSQDDSVVHLKCRFCKRTSPGASTVAIPYACKLFFQELMSMNIRVMIEPEGDLKESIMIDKNVEKIDINSCGEDPVSNIIDKINSSAAYY</sequence>
<feature type="region of interest" description="Disordered" evidence="10">
    <location>
        <begin position="1"/>
        <end position="53"/>
    </location>
</feature>
<dbReference type="InterPro" id="IPR014724">
    <property type="entry name" value="RNA_pol_RPB2_OB-fold"/>
</dbReference>
<organism evidence="18 19">
    <name type="scientific">Orchesella dallaii</name>
    <dbReference type="NCBI Taxonomy" id="48710"/>
    <lineage>
        <taxon>Eukaryota</taxon>
        <taxon>Metazoa</taxon>
        <taxon>Ecdysozoa</taxon>
        <taxon>Arthropoda</taxon>
        <taxon>Hexapoda</taxon>
        <taxon>Collembola</taxon>
        <taxon>Entomobryomorpha</taxon>
        <taxon>Entomobryoidea</taxon>
        <taxon>Orchesellidae</taxon>
        <taxon>Orchesellinae</taxon>
        <taxon>Orchesella</taxon>
    </lineage>
</organism>
<dbReference type="Pfam" id="PF04561">
    <property type="entry name" value="RNA_pol_Rpb2_2"/>
    <property type="match status" value="1"/>
</dbReference>
<evidence type="ECO:0000259" key="15">
    <source>
        <dbReference type="Pfam" id="PF04565"/>
    </source>
</evidence>
<feature type="domain" description="RNA polymerase Rpb2" evidence="17">
    <location>
        <begin position="753"/>
        <end position="806"/>
    </location>
</feature>
<evidence type="ECO:0000256" key="7">
    <source>
        <dbReference type="ARBA" id="ARBA00023163"/>
    </source>
</evidence>
<comment type="caution">
    <text evidence="18">The sequence shown here is derived from an EMBL/GenBank/DDBJ whole genome shotgun (WGS) entry which is preliminary data.</text>
</comment>
<dbReference type="InterPro" id="IPR037034">
    <property type="entry name" value="RNA_pol_Rpb2_2_sf"/>
</dbReference>
<keyword evidence="2 9" id="KW-0240">DNA-directed RNA polymerase</keyword>
<dbReference type="InterPro" id="IPR007641">
    <property type="entry name" value="RNA_pol_Rpb2_7"/>
</dbReference>
<dbReference type="CDD" id="cd00653">
    <property type="entry name" value="RNA_pol_B_RPB2"/>
    <property type="match status" value="1"/>
</dbReference>
<evidence type="ECO:0000259" key="11">
    <source>
        <dbReference type="Pfam" id="PF00562"/>
    </source>
</evidence>
<evidence type="ECO:0000313" key="19">
    <source>
        <dbReference type="Proteomes" id="UP001642540"/>
    </source>
</evidence>
<keyword evidence="19" id="KW-1185">Reference proteome</keyword>
<dbReference type="Gene3D" id="3.90.1100.10">
    <property type="match status" value="1"/>
</dbReference>
<dbReference type="Pfam" id="PF04563">
    <property type="entry name" value="RNA_pol_Rpb2_1"/>
    <property type="match status" value="1"/>
</dbReference>
<dbReference type="InterPro" id="IPR037033">
    <property type="entry name" value="DNA-dir_RNAP_su2_hyb_sf"/>
</dbReference>
<dbReference type="InterPro" id="IPR007121">
    <property type="entry name" value="RNA_pol_bsu_CS"/>
</dbReference>
<feature type="domain" description="RNA polymerase Rpb2" evidence="13">
    <location>
        <begin position="318"/>
        <end position="470"/>
    </location>
</feature>
<dbReference type="Gene3D" id="3.90.1070.20">
    <property type="match status" value="1"/>
</dbReference>
<dbReference type="Pfam" id="PF04567">
    <property type="entry name" value="RNA_pol_Rpb2_5"/>
    <property type="match status" value="1"/>
</dbReference>
<feature type="domain" description="RNA polymerase Rpb2" evidence="16">
    <location>
        <begin position="698"/>
        <end position="730"/>
    </location>
</feature>
<dbReference type="Proteomes" id="UP001642540">
    <property type="component" value="Unassembled WGS sequence"/>
</dbReference>
<evidence type="ECO:0000259" key="13">
    <source>
        <dbReference type="Pfam" id="PF04561"/>
    </source>
</evidence>
<gene>
    <name evidence="18" type="ORF">ODALV1_LOCUS10113</name>
</gene>
<evidence type="ECO:0000256" key="4">
    <source>
        <dbReference type="ARBA" id="ARBA00022695"/>
    </source>
</evidence>
<accession>A0ABP1QJT4</accession>
<evidence type="ECO:0000256" key="5">
    <source>
        <dbReference type="ARBA" id="ARBA00022723"/>
    </source>
</evidence>
<keyword evidence="3 9" id="KW-0808">Transferase</keyword>
<evidence type="ECO:0000259" key="16">
    <source>
        <dbReference type="Pfam" id="PF04566"/>
    </source>
</evidence>
<dbReference type="InterPro" id="IPR007642">
    <property type="entry name" value="RNA_pol_Rpb2_2"/>
</dbReference>
<evidence type="ECO:0000256" key="2">
    <source>
        <dbReference type="ARBA" id="ARBA00022478"/>
    </source>
</evidence>
<dbReference type="PANTHER" id="PTHR20856">
    <property type="entry name" value="DNA-DIRECTED RNA POLYMERASE I SUBUNIT 2"/>
    <property type="match status" value="1"/>
</dbReference>
<dbReference type="InterPro" id="IPR007646">
    <property type="entry name" value="RNA_pol_Rpb2_4"/>
</dbReference>
<evidence type="ECO:0000256" key="10">
    <source>
        <dbReference type="SAM" id="MobiDB-lite"/>
    </source>
</evidence>
<dbReference type="Pfam" id="PF04565">
    <property type="entry name" value="RNA_pol_Rpb2_3"/>
    <property type="match status" value="1"/>
</dbReference>
<evidence type="ECO:0000256" key="6">
    <source>
        <dbReference type="ARBA" id="ARBA00022833"/>
    </source>
</evidence>
<evidence type="ECO:0000256" key="9">
    <source>
        <dbReference type="RuleBase" id="RU363031"/>
    </source>
</evidence>
<feature type="domain" description="RNA polymerase Rpb2" evidence="15">
    <location>
        <begin position="546"/>
        <end position="610"/>
    </location>
</feature>
<reference evidence="18 19" key="1">
    <citation type="submission" date="2024-08" db="EMBL/GenBank/DDBJ databases">
        <authorList>
            <person name="Cucini C."/>
            <person name="Frati F."/>
        </authorList>
    </citation>
    <scope>NUCLEOTIDE SEQUENCE [LARGE SCALE GENOMIC DNA]</scope>
</reference>
<evidence type="ECO:0000259" key="17">
    <source>
        <dbReference type="Pfam" id="PF04567"/>
    </source>
</evidence>
<dbReference type="EMBL" id="CAXLJM020000031">
    <property type="protein sequence ID" value="CAL8099003.1"/>
    <property type="molecule type" value="Genomic_DNA"/>
</dbReference>
<feature type="compositionally biased region" description="Low complexity" evidence="10">
    <location>
        <begin position="14"/>
        <end position="24"/>
    </location>
</feature>
<evidence type="ECO:0000313" key="18">
    <source>
        <dbReference type="EMBL" id="CAL8099003.1"/>
    </source>
</evidence>
<dbReference type="InterPro" id="IPR007120">
    <property type="entry name" value="DNA-dir_RNAP_su2_dom"/>
</dbReference>
<evidence type="ECO:0000256" key="1">
    <source>
        <dbReference type="ARBA" id="ARBA00006835"/>
    </source>
</evidence>
<feature type="compositionally biased region" description="Basic residues" evidence="10">
    <location>
        <begin position="1"/>
        <end position="13"/>
    </location>
</feature>
<name>A0ABP1QJT4_9HEXA</name>
<feature type="domain" description="RNA polymerase Rpb2" evidence="12">
    <location>
        <begin position="1198"/>
        <end position="1294"/>
    </location>
</feature>
<comment type="function">
    <text evidence="9">DNA-dependent RNA polymerase catalyzes the transcription of DNA into RNA using the four ribonucleoside triphosphates as substrates.</text>
</comment>
<dbReference type="Gene3D" id="2.40.270.10">
    <property type="entry name" value="DNA-directed RNA polymerase, subunit 2, domain 6"/>
    <property type="match status" value="1"/>
</dbReference>
<comment type="similarity">
    <text evidence="1 8">Belongs to the RNA polymerase beta chain family.</text>
</comment>
<dbReference type="Pfam" id="PF04566">
    <property type="entry name" value="RNA_pol_Rpb2_4"/>
    <property type="match status" value="1"/>
</dbReference>
<feature type="domain" description="RNA polymerase beta subunit protrusion" evidence="14">
    <location>
        <begin position="76"/>
        <end position="512"/>
    </location>
</feature>
<dbReference type="Gene3D" id="3.90.1800.10">
    <property type="entry name" value="RNA polymerase alpha subunit dimerisation domain"/>
    <property type="match status" value="1"/>
</dbReference>
<keyword evidence="5" id="KW-0479">Metal-binding</keyword>
<comment type="catalytic activity">
    <reaction evidence="9">
        <text>RNA(n) + a ribonucleoside 5'-triphosphate = RNA(n+1) + diphosphate</text>
        <dbReference type="Rhea" id="RHEA:21248"/>
        <dbReference type="Rhea" id="RHEA-COMP:14527"/>
        <dbReference type="Rhea" id="RHEA-COMP:17342"/>
        <dbReference type="ChEBI" id="CHEBI:33019"/>
        <dbReference type="ChEBI" id="CHEBI:61557"/>
        <dbReference type="ChEBI" id="CHEBI:140395"/>
        <dbReference type="EC" id="2.7.7.6"/>
    </reaction>
</comment>
<evidence type="ECO:0000259" key="14">
    <source>
        <dbReference type="Pfam" id="PF04563"/>
    </source>
</evidence>
<dbReference type="InterPro" id="IPR007644">
    <property type="entry name" value="RNA_pol_bsu_protrusion"/>
</dbReference>
<dbReference type="Pfam" id="PF04560">
    <property type="entry name" value="RNA_pol_Rpb2_7"/>
    <property type="match status" value="1"/>
</dbReference>
<evidence type="ECO:0000256" key="8">
    <source>
        <dbReference type="RuleBase" id="RU000434"/>
    </source>
</evidence>
<keyword evidence="6" id="KW-0862">Zinc</keyword>
<dbReference type="SUPFAM" id="SSF64484">
    <property type="entry name" value="beta and beta-prime subunits of DNA dependent RNA-polymerase"/>
    <property type="match status" value="1"/>
</dbReference>
<dbReference type="PROSITE" id="PS01166">
    <property type="entry name" value="RNA_POL_BETA"/>
    <property type="match status" value="1"/>
</dbReference>
<keyword evidence="4 9" id="KW-0548">Nucleotidyltransferase</keyword>
<evidence type="ECO:0000256" key="3">
    <source>
        <dbReference type="ARBA" id="ARBA00022679"/>
    </source>
</evidence>
<dbReference type="EC" id="2.7.7.6" evidence="9"/>
<proteinExistence type="inferred from homology"/>
<keyword evidence="7 9" id="KW-0804">Transcription</keyword>
<dbReference type="Pfam" id="PF00562">
    <property type="entry name" value="RNA_pol_Rpb2_6"/>
    <property type="match status" value="1"/>
</dbReference>